<sequence>MGARFLSNLLLVIALGTWILRVYEVTGLIAYDCGDDNVDITAISLRNVARCPDPSSAYTSESVDATVFQRNDVGLQHVWSCFVEVTRLITYCGMHSHSSVVSGGLLTIFLKSVRKSAYKRDLESLYIDTIHRMCLLQREILKKRLLALVVPDAKHPPKELEVVSDARVNFQPIQPLGSKGLNTPEEIEKVQKLLTFGQERKVVENIINRRAAGMETGGQGFSTLGIFDPKEMKELTRTGTVYGPRTPDVVNEREELETIASDSNGLAKEQSAVAYPDLNTVPHLTEKLKN</sequence>
<dbReference type="Proteomes" id="UP001162164">
    <property type="component" value="Unassembled WGS sequence"/>
</dbReference>
<dbReference type="EMBL" id="JAPWTJ010000872">
    <property type="protein sequence ID" value="KAJ8975126.1"/>
    <property type="molecule type" value="Genomic_DNA"/>
</dbReference>
<name>A0ABQ9JAC6_9CUCU</name>
<evidence type="ECO:0000256" key="1">
    <source>
        <dbReference type="SAM" id="SignalP"/>
    </source>
</evidence>
<feature type="signal peptide" evidence="1">
    <location>
        <begin position="1"/>
        <end position="24"/>
    </location>
</feature>
<gene>
    <name evidence="2" type="ORF">NQ317_019946</name>
</gene>
<comment type="caution">
    <text evidence="2">The sequence shown here is derived from an EMBL/GenBank/DDBJ whole genome shotgun (WGS) entry which is preliminary data.</text>
</comment>
<proteinExistence type="predicted"/>
<evidence type="ECO:0000313" key="2">
    <source>
        <dbReference type="EMBL" id="KAJ8975126.1"/>
    </source>
</evidence>
<keyword evidence="3" id="KW-1185">Reference proteome</keyword>
<reference evidence="2" key="1">
    <citation type="journal article" date="2023" name="Insect Mol. Biol.">
        <title>Genome sequencing provides insights into the evolution of gene families encoding plant cell wall-degrading enzymes in longhorned beetles.</title>
        <authorList>
            <person name="Shin N.R."/>
            <person name="Okamura Y."/>
            <person name="Kirsch R."/>
            <person name="Pauchet Y."/>
        </authorList>
    </citation>
    <scope>NUCLEOTIDE SEQUENCE</scope>
    <source>
        <strain evidence="2">MMC_N1</strain>
    </source>
</reference>
<dbReference type="Pfam" id="PF24664">
    <property type="entry name" value="Monjiviricetes_fusion"/>
    <property type="match status" value="2"/>
</dbReference>
<feature type="chain" id="PRO_5045162112" evidence="1">
    <location>
        <begin position="25"/>
        <end position="290"/>
    </location>
</feature>
<organism evidence="2 3">
    <name type="scientific">Molorchus minor</name>
    <dbReference type="NCBI Taxonomy" id="1323400"/>
    <lineage>
        <taxon>Eukaryota</taxon>
        <taxon>Metazoa</taxon>
        <taxon>Ecdysozoa</taxon>
        <taxon>Arthropoda</taxon>
        <taxon>Hexapoda</taxon>
        <taxon>Insecta</taxon>
        <taxon>Pterygota</taxon>
        <taxon>Neoptera</taxon>
        <taxon>Endopterygota</taxon>
        <taxon>Coleoptera</taxon>
        <taxon>Polyphaga</taxon>
        <taxon>Cucujiformia</taxon>
        <taxon>Chrysomeloidea</taxon>
        <taxon>Cerambycidae</taxon>
        <taxon>Lamiinae</taxon>
        <taxon>Monochamini</taxon>
        <taxon>Molorchus</taxon>
    </lineage>
</organism>
<protein>
    <submittedName>
        <fullName evidence="2">Uncharacterized protein</fullName>
    </submittedName>
</protein>
<keyword evidence="1" id="KW-0732">Signal</keyword>
<evidence type="ECO:0000313" key="3">
    <source>
        <dbReference type="Proteomes" id="UP001162164"/>
    </source>
</evidence>
<accession>A0ABQ9JAC6</accession>